<feature type="transmembrane region" description="Helical" evidence="1">
    <location>
        <begin position="52"/>
        <end position="71"/>
    </location>
</feature>
<accession>A0A840I4S2</accession>
<reference evidence="2 3" key="1">
    <citation type="submission" date="2020-08" db="EMBL/GenBank/DDBJ databases">
        <title>Genomic Encyclopedia of Type Strains, Phase IV (KMG-IV): sequencing the most valuable type-strain genomes for metagenomic binning, comparative biology and taxonomic classification.</title>
        <authorList>
            <person name="Goeker M."/>
        </authorList>
    </citation>
    <scope>NUCLEOTIDE SEQUENCE [LARGE SCALE GENOMIC DNA]</scope>
    <source>
        <strain evidence="2 3">DSM 102850</strain>
    </source>
</reference>
<evidence type="ECO:0000313" key="3">
    <source>
        <dbReference type="Proteomes" id="UP000563524"/>
    </source>
</evidence>
<gene>
    <name evidence="2" type="ORF">GGQ59_001860</name>
</gene>
<dbReference type="InterPro" id="IPR009305">
    <property type="entry name" value="Mpo1-like"/>
</dbReference>
<keyword evidence="1" id="KW-1133">Transmembrane helix</keyword>
<dbReference type="EMBL" id="JACHOB010000003">
    <property type="protein sequence ID" value="MBB4659335.1"/>
    <property type="molecule type" value="Genomic_DNA"/>
</dbReference>
<keyword evidence="1" id="KW-0472">Membrane</keyword>
<protein>
    <recommendedName>
        <fullName evidence="4">DUF962 domain-containing protein</fullName>
    </recommendedName>
</protein>
<proteinExistence type="predicted"/>
<dbReference type="Pfam" id="PF06127">
    <property type="entry name" value="Mpo1-like"/>
    <property type="match status" value="1"/>
</dbReference>
<organism evidence="2 3">
    <name type="scientific">Parvularcula dongshanensis</name>
    <dbReference type="NCBI Taxonomy" id="1173995"/>
    <lineage>
        <taxon>Bacteria</taxon>
        <taxon>Pseudomonadati</taxon>
        <taxon>Pseudomonadota</taxon>
        <taxon>Alphaproteobacteria</taxon>
        <taxon>Parvularculales</taxon>
        <taxon>Parvularculaceae</taxon>
        <taxon>Parvularcula</taxon>
    </lineage>
</organism>
<dbReference type="RefSeq" id="WP_183817818.1">
    <property type="nucleotide sequence ID" value="NZ_JACHOB010000003.1"/>
</dbReference>
<dbReference type="PANTHER" id="PTHR34205">
    <property type="entry name" value="TRANSMEMBRANE PROTEIN"/>
    <property type="match status" value="1"/>
</dbReference>
<evidence type="ECO:0000256" key="1">
    <source>
        <dbReference type="SAM" id="Phobius"/>
    </source>
</evidence>
<comment type="caution">
    <text evidence="2">The sequence shown here is derived from an EMBL/GenBank/DDBJ whole genome shotgun (WGS) entry which is preliminary data.</text>
</comment>
<evidence type="ECO:0008006" key="4">
    <source>
        <dbReference type="Google" id="ProtNLM"/>
    </source>
</evidence>
<dbReference type="AlphaFoldDB" id="A0A840I4S2"/>
<dbReference type="PANTHER" id="PTHR34205:SF2">
    <property type="entry name" value="DUF962 DOMAIN-CONTAINING PROTEIN"/>
    <property type="match status" value="1"/>
</dbReference>
<evidence type="ECO:0000313" key="2">
    <source>
        <dbReference type="EMBL" id="MBB4659335.1"/>
    </source>
</evidence>
<keyword evidence="1" id="KW-0812">Transmembrane</keyword>
<dbReference type="Proteomes" id="UP000563524">
    <property type="component" value="Unassembled WGS sequence"/>
</dbReference>
<feature type="transmembrane region" description="Helical" evidence="1">
    <location>
        <begin position="28"/>
        <end position="46"/>
    </location>
</feature>
<name>A0A840I4S2_9PROT</name>
<sequence length="112" mass="12743">MADGQRIDSFGAFFPFYLREHARPHTRALHYVGTGLVLLFFLWAVFTANLWLLLLVPVAGYAFAWIGHVAVERNRPATFRYPLWSLLADFRMFGLAVTGRLGPHLDRAGVPR</sequence>
<keyword evidence="3" id="KW-1185">Reference proteome</keyword>